<dbReference type="RefSeq" id="WP_184367095.1">
    <property type="nucleotide sequence ID" value="NZ_BAAAKM010000041.1"/>
</dbReference>
<dbReference type="AlphaFoldDB" id="A0A840WF47"/>
<evidence type="ECO:0008006" key="3">
    <source>
        <dbReference type="Google" id="ProtNLM"/>
    </source>
</evidence>
<reference evidence="1 2" key="1">
    <citation type="submission" date="2020-08" db="EMBL/GenBank/DDBJ databases">
        <title>Sequencing the genomes of 1000 actinobacteria strains.</title>
        <authorList>
            <person name="Klenk H.-P."/>
        </authorList>
    </citation>
    <scope>NUCLEOTIDE SEQUENCE [LARGE SCALE GENOMIC DNA]</scope>
    <source>
        <strain evidence="1 2">DSM 44598</strain>
    </source>
</reference>
<keyword evidence="2" id="KW-1185">Reference proteome</keyword>
<dbReference type="PANTHER" id="PTHR34129">
    <property type="entry name" value="BLR1139 PROTEIN"/>
    <property type="match status" value="1"/>
</dbReference>
<dbReference type="Gene3D" id="3.20.170.20">
    <property type="entry name" value="Protein of unknown function DUF952"/>
    <property type="match status" value="1"/>
</dbReference>
<dbReference type="InterPro" id="IPR009297">
    <property type="entry name" value="DUF952"/>
</dbReference>
<proteinExistence type="predicted"/>
<name>A0A840WF47_9ACTN</name>
<sequence length="130" mass="14110">MAHVMHLTELSRWRAGGDIEADSLDSEGFLHASPDTPTMLAVANAFYSEPAEPMIVLVVDTEKVPAEVRWEAAAPTPPPGAAEDVLFPHVYGTIPRRAVCALRRLVRDPRGRYTAMETVMDPGPCLVSDG</sequence>
<evidence type="ECO:0000313" key="1">
    <source>
        <dbReference type="EMBL" id="MBB5494033.1"/>
    </source>
</evidence>
<evidence type="ECO:0000313" key="2">
    <source>
        <dbReference type="Proteomes" id="UP000579647"/>
    </source>
</evidence>
<gene>
    <name evidence="1" type="ORF">HNR07_005170</name>
</gene>
<dbReference type="Pfam" id="PF06108">
    <property type="entry name" value="DUF952"/>
    <property type="match status" value="1"/>
</dbReference>
<dbReference type="PANTHER" id="PTHR34129:SF1">
    <property type="entry name" value="DUF952 DOMAIN-CONTAINING PROTEIN"/>
    <property type="match status" value="1"/>
</dbReference>
<dbReference type="SUPFAM" id="SSF56399">
    <property type="entry name" value="ADP-ribosylation"/>
    <property type="match status" value="1"/>
</dbReference>
<organism evidence="1 2">
    <name type="scientific">Nocardiopsis metallicus</name>
    <dbReference type="NCBI Taxonomy" id="179819"/>
    <lineage>
        <taxon>Bacteria</taxon>
        <taxon>Bacillati</taxon>
        <taxon>Actinomycetota</taxon>
        <taxon>Actinomycetes</taxon>
        <taxon>Streptosporangiales</taxon>
        <taxon>Nocardiopsidaceae</taxon>
        <taxon>Nocardiopsis</taxon>
    </lineage>
</organism>
<dbReference type="EMBL" id="JACHDO010000001">
    <property type="protein sequence ID" value="MBB5494033.1"/>
    <property type="molecule type" value="Genomic_DNA"/>
</dbReference>
<dbReference type="Proteomes" id="UP000579647">
    <property type="component" value="Unassembled WGS sequence"/>
</dbReference>
<comment type="caution">
    <text evidence="1">The sequence shown here is derived from an EMBL/GenBank/DDBJ whole genome shotgun (WGS) entry which is preliminary data.</text>
</comment>
<accession>A0A840WF47</accession>
<protein>
    <recommendedName>
        <fullName evidence="3">DUF952 domain-containing protein</fullName>
    </recommendedName>
</protein>